<protein>
    <submittedName>
        <fullName evidence="1">DUF465 domain-containing protein</fullName>
    </submittedName>
</protein>
<dbReference type="Gene3D" id="6.10.280.50">
    <property type="match status" value="1"/>
</dbReference>
<dbReference type="AlphaFoldDB" id="A0A6I4TGS2"/>
<dbReference type="InterPro" id="IPR038444">
    <property type="entry name" value="DUF465_sf"/>
</dbReference>
<accession>A0A6I4TGS2</accession>
<dbReference type="InterPro" id="IPR007420">
    <property type="entry name" value="DUF465"/>
</dbReference>
<dbReference type="OrthoDB" id="7392037at2"/>
<dbReference type="Proteomes" id="UP000439522">
    <property type="component" value="Unassembled WGS sequence"/>
</dbReference>
<sequence length="51" mass="5662">MSSSHAAALETKHANLDARLHAEMNRPAPDAATIQQIKRAKLKIKQELNEI</sequence>
<gene>
    <name evidence="1" type="ORF">GRI40_11430</name>
</gene>
<evidence type="ECO:0000313" key="2">
    <source>
        <dbReference type="Proteomes" id="UP000439522"/>
    </source>
</evidence>
<keyword evidence="2" id="KW-1185">Reference proteome</keyword>
<name>A0A6I4TGS2_9SPHN</name>
<evidence type="ECO:0000313" key="1">
    <source>
        <dbReference type="EMBL" id="MXO75827.1"/>
    </source>
</evidence>
<comment type="caution">
    <text evidence="1">The sequence shown here is derived from an EMBL/GenBank/DDBJ whole genome shotgun (WGS) entry which is preliminary data.</text>
</comment>
<reference evidence="1 2" key="1">
    <citation type="submission" date="2019-12" db="EMBL/GenBank/DDBJ databases">
        <title>Genomic-based taxomic classification of the family Erythrobacteraceae.</title>
        <authorList>
            <person name="Xu L."/>
        </authorList>
    </citation>
    <scope>NUCLEOTIDE SEQUENCE [LARGE SCALE GENOMIC DNA]</scope>
    <source>
        <strain evidence="1 2">100921-2</strain>
    </source>
</reference>
<proteinExistence type="predicted"/>
<dbReference type="Pfam" id="PF04325">
    <property type="entry name" value="DUF465"/>
    <property type="match status" value="1"/>
</dbReference>
<dbReference type="EMBL" id="WTZA01000002">
    <property type="protein sequence ID" value="MXO75827.1"/>
    <property type="molecule type" value="Genomic_DNA"/>
</dbReference>
<organism evidence="1 2">
    <name type="scientific">Tsuneonella aeria</name>
    <dbReference type="NCBI Taxonomy" id="1837929"/>
    <lineage>
        <taxon>Bacteria</taxon>
        <taxon>Pseudomonadati</taxon>
        <taxon>Pseudomonadota</taxon>
        <taxon>Alphaproteobacteria</taxon>
        <taxon>Sphingomonadales</taxon>
        <taxon>Erythrobacteraceae</taxon>
        <taxon>Tsuneonella</taxon>
    </lineage>
</organism>